<keyword evidence="4" id="KW-1185">Reference proteome</keyword>
<dbReference type="EMBL" id="ANPE02000093">
    <property type="protein sequence ID" value="EMY34943.1"/>
    <property type="molecule type" value="Genomic_DNA"/>
</dbReference>
<reference evidence="3 4" key="1">
    <citation type="journal article" date="2013" name="Genome Announc.">
        <title>Draft Genome Sequence of Arthrobacter crystallopoietes Strain BAB-32, Revealing Genes for Bioremediation.</title>
        <authorList>
            <person name="Joshi M.N."/>
            <person name="Pandit A.S."/>
            <person name="Sharma A."/>
            <person name="Pandya R.V."/>
            <person name="Desai S.M."/>
            <person name="Saxena A.K."/>
            <person name="Bagatharia S.B."/>
        </authorList>
    </citation>
    <scope>NUCLEOTIDE SEQUENCE [LARGE SCALE GENOMIC DNA]</scope>
    <source>
        <strain evidence="3 4">BAB-32</strain>
    </source>
</reference>
<protein>
    <submittedName>
        <fullName evidence="3">Putative 3-oxoacyl-[acyl-carrier-protein] reductase</fullName>
    </submittedName>
</protein>
<dbReference type="RefSeq" id="WP_005268261.1">
    <property type="nucleotide sequence ID" value="NZ_ANPE02000093.1"/>
</dbReference>
<accession>N1V9J1</accession>
<dbReference type="OrthoDB" id="151996at2"/>
<evidence type="ECO:0000256" key="2">
    <source>
        <dbReference type="ARBA" id="ARBA00023002"/>
    </source>
</evidence>
<dbReference type="PROSITE" id="PS00061">
    <property type="entry name" value="ADH_SHORT"/>
    <property type="match status" value="1"/>
</dbReference>
<organism evidence="3 4">
    <name type="scientific">Arthrobacter crystallopoietes BAB-32</name>
    <dbReference type="NCBI Taxonomy" id="1246476"/>
    <lineage>
        <taxon>Bacteria</taxon>
        <taxon>Bacillati</taxon>
        <taxon>Actinomycetota</taxon>
        <taxon>Actinomycetes</taxon>
        <taxon>Micrococcales</taxon>
        <taxon>Micrococcaceae</taxon>
        <taxon>Crystallibacter</taxon>
    </lineage>
</organism>
<dbReference type="PANTHER" id="PTHR44196">
    <property type="entry name" value="DEHYDROGENASE/REDUCTASE SDR FAMILY MEMBER 7B"/>
    <property type="match status" value="1"/>
</dbReference>
<dbReference type="PRINTS" id="PR00081">
    <property type="entry name" value="GDHRDH"/>
</dbReference>
<dbReference type="GO" id="GO:0016020">
    <property type="term" value="C:membrane"/>
    <property type="evidence" value="ECO:0007669"/>
    <property type="project" value="TreeGrafter"/>
</dbReference>
<gene>
    <name evidence="3" type="ORF">D477_007044</name>
</gene>
<keyword evidence="2" id="KW-0560">Oxidoreductase</keyword>
<dbReference type="Gene3D" id="3.40.50.720">
    <property type="entry name" value="NAD(P)-binding Rossmann-like Domain"/>
    <property type="match status" value="1"/>
</dbReference>
<dbReference type="InterPro" id="IPR002347">
    <property type="entry name" value="SDR_fam"/>
</dbReference>
<dbReference type="AlphaFoldDB" id="N1V9J1"/>
<evidence type="ECO:0000313" key="4">
    <source>
        <dbReference type="Proteomes" id="UP000010729"/>
    </source>
</evidence>
<sequence length="324" mass="35123">MPEQPKPDAPVVVVVGASSGIGRLTAHEFARRGARLVLAARSESSLQDVVEECRRLGGQAIAVPADVTVEAQVQQLVRAAVREFGWIDVWIGAASAYAYGTVEATPPAVFRRLLETNLTGQLHGIRAVLPQFHQQGRGALILVGSIYSRIGTPYVSAYAASKAGLLRLAEVLRQELHAEKDIHVSVVLPATFDTPIFQHAANYTGHNVKPLPPVGDPKRVARKIVRLAYRPRPTAMVGVLQRGFVPVHDWLPRVYDRFAPALMDRLALGKDDVAPHTGTVFEPRPETNAATGGWRSMTTRLLLAGALTAGAAVVSKTRRRTRAR</sequence>
<comment type="similarity">
    <text evidence="1">Belongs to the short-chain dehydrogenases/reductases (SDR) family.</text>
</comment>
<dbReference type="Pfam" id="PF00106">
    <property type="entry name" value="adh_short"/>
    <property type="match status" value="1"/>
</dbReference>
<dbReference type="Proteomes" id="UP000010729">
    <property type="component" value="Unassembled WGS sequence"/>
</dbReference>
<dbReference type="SUPFAM" id="SSF51735">
    <property type="entry name" value="NAD(P)-binding Rossmann-fold domains"/>
    <property type="match status" value="1"/>
</dbReference>
<name>N1V9J1_9MICC</name>
<dbReference type="GO" id="GO:0016491">
    <property type="term" value="F:oxidoreductase activity"/>
    <property type="evidence" value="ECO:0007669"/>
    <property type="project" value="UniProtKB-KW"/>
</dbReference>
<evidence type="ECO:0000256" key="1">
    <source>
        <dbReference type="ARBA" id="ARBA00006484"/>
    </source>
</evidence>
<dbReference type="InterPro" id="IPR020904">
    <property type="entry name" value="Sc_DH/Rdtase_CS"/>
</dbReference>
<evidence type="ECO:0000313" key="3">
    <source>
        <dbReference type="EMBL" id="EMY34943.1"/>
    </source>
</evidence>
<dbReference type="PANTHER" id="PTHR44196:SF1">
    <property type="entry name" value="DEHYDROGENASE_REDUCTASE SDR FAMILY MEMBER 7B"/>
    <property type="match status" value="1"/>
</dbReference>
<dbReference type="InterPro" id="IPR036291">
    <property type="entry name" value="NAD(P)-bd_dom_sf"/>
</dbReference>
<proteinExistence type="inferred from homology"/>
<comment type="caution">
    <text evidence="3">The sequence shown here is derived from an EMBL/GenBank/DDBJ whole genome shotgun (WGS) entry which is preliminary data.</text>
</comment>